<gene>
    <name evidence="3" type="ORF">COZ78_01115</name>
</gene>
<feature type="region of interest" description="Disordered" evidence="1">
    <location>
        <begin position="15"/>
        <end position="44"/>
    </location>
</feature>
<dbReference type="AlphaFoldDB" id="A0A2M7IYV6"/>
<sequence>MKKVIDIISDENDTQGPVWLRKNQGEKKHRERKPAAKIAQKPKKKLPKKMSFALPQIILLAGAVIVAGLTFLAVWFTLNPKLNLSLLQKQTPIEVSAELELNVSQAATTAKIIPAQFLPAIVEKTSTFQATGVAFEDTKAEGVIKVYNNSNPPVDLTLVASTRFLSSGGSKIFRAVEKVILPAPTMSNGKVVGSTANVKVVAQDVGEEYNIGPSKFVVPGLAGGKLYFTIRGESTSAMAGGARKEVGRVSIADRDKAQEGLYKLLRNLLLAEMKEKTPAGFTVDERAIL</sequence>
<keyword evidence="2" id="KW-1133">Transmembrane helix</keyword>
<feature type="transmembrane region" description="Helical" evidence="2">
    <location>
        <begin position="52"/>
        <end position="78"/>
    </location>
</feature>
<proteinExistence type="predicted"/>
<feature type="non-terminal residue" evidence="3">
    <location>
        <position position="289"/>
    </location>
</feature>
<keyword evidence="2" id="KW-0472">Membrane</keyword>
<evidence type="ECO:0000313" key="4">
    <source>
        <dbReference type="Proteomes" id="UP000230505"/>
    </source>
</evidence>
<organism evidence="3 4">
    <name type="scientific">bacterium (Candidatus Gribaldobacteria) CG_4_8_14_3_um_filter_42_11</name>
    <dbReference type="NCBI Taxonomy" id="2014267"/>
    <lineage>
        <taxon>Bacteria</taxon>
        <taxon>Candidatus Gribaldobacteria</taxon>
    </lineage>
</organism>
<protein>
    <recommendedName>
        <fullName evidence="5">Baseplate protein J-like domain-containing protein</fullName>
    </recommendedName>
</protein>
<dbReference type="Proteomes" id="UP000230505">
    <property type="component" value="Unassembled WGS sequence"/>
</dbReference>
<accession>A0A2M7IYV6</accession>
<evidence type="ECO:0000256" key="2">
    <source>
        <dbReference type="SAM" id="Phobius"/>
    </source>
</evidence>
<evidence type="ECO:0000313" key="3">
    <source>
        <dbReference type="EMBL" id="PIX03304.1"/>
    </source>
</evidence>
<dbReference type="EMBL" id="PFHV01000030">
    <property type="protein sequence ID" value="PIX03304.1"/>
    <property type="molecule type" value="Genomic_DNA"/>
</dbReference>
<reference evidence="4" key="1">
    <citation type="submission" date="2017-09" db="EMBL/GenBank/DDBJ databases">
        <title>Depth-based differentiation of microbial function through sediment-hosted aquifers and enrichment of novel symbionts in the deep terrestrial subsurface.</title>
        <authorList>
            <person name="Probst A.J."/>
            <person name="Ladd B."/>
            <person name="Jarett J.K."/>
            <person name="Geller-Mcgrath D.E."/>
            <person name="Sieber C.M.K."/>
            <person name="Emerson J.B."/>
            <person name="Anantharaman K."/>
            <person name="Thomas B.C."/>
            <person name="Malmstrom R."/>
            <person name="Stieglmeier M."/>
            <person name="Klingl A."/>
            <person name="Woyke T."/>
            <person name="Ryan C.M."/>
            <person name="Banfield J.F."/>
        </authorList>
    </citation>
    <scope>NUCLEOTIDE SEQUENCE [LARGE SCALE GENOMIC DNA]</scope>
</reference>
<name>A0A2M7IYV6_9BACT</name>
<evidence type="ECO:0008006" key="5">
    <source>
        <dbReference type="Google" id="ProtNLM"/>
    </source>
</evidence>
<comment type="caution">
    <text evidence="3">The sequence shown here is derived from an EMBL/GenBank/DDBJ whole genome shotgun (WGS) entry which is preliminary data.</text>
</comment>
<evidence type="ECO:0000256" key="1">
    <source>
        <dbReference type="SAM" id="MobiDB-lite"/>
    </source>
</evidence>
<keyword evidence="2" id="KW-0812">Transmembrane</keyword>